<dbReference type="Proteomes" id="UP000887575">
    <property type="component" value="Unassembled WGS sequence"/>
</dbReference>
<name>A0AAF3FDZ3_9BILA</name>
<feature type="signal peptide" evidence="1">
    <location>
        <begin position="1"/>
        <end position="22"/>
    </location>
</feature>
<organism evidence="2 4">
    <name type="scientific">Mesorhabditis belari</name>
    <dbReference type="NCBI Taxonomy" id="2138241"/>
    <lineage>
        <taxon>Eukaryota</taxon>
        <taxon>Metazoa</taxon>
        <taxon>Ecdysozoa</taxon>
        <taxon>Nematoda</taxon>
        <taxon>Chromadorea</taxon>
        <taxon>Rhabditida</taxon>
        <taxon>Rhabditina</taxon>
        <taxon>Rhabditomorpha</taxon>
        <taxon>Rhabditoidea</taxon>
        <taxon>Rhabditidae</taxon>
        <taxon>Mesorhabditinae</taxon>
        <taxon>Mesorhabditis</taxon>
    </lineage>
</organism>
<protein>
    <submittedName>
        <fullName evidence="3 4">Uncharacterized protein</fullName>
    </submittedName>
</protein>
<evidence type="ECO:0000313" key="3">
    <source>
        <dbReference type="WBParaSite" id="MBELARI_LOCUS2352"/>
    </source>
</evidence>
<sequence>MKALLVSLLFGISLCFEDDVNCERSQASSPVECLEKFSKEIAGEALDEQLTKAERTCLYYPEATKSCPCSKRFVMDWLLIHCEGPRPNQKYNHLMQLEEKVGNLRKVERDCFMEAQIDDSVELDLETRCNVFLKGMSCVAEHLDAAAKEMWSSEEGNIPDQQFFKAGYALQAKYITHDCSTTIFATFKQEFINERFVY</sequence>
<keyword evidence="1" id="KW-0732">Signal</keyword>
<evidence type="ECO:0000313" key="4">
    <source>
        <dbReference type="WBParaSite" id="MBELARI_LOCUS4214"/>
    </source>
</evidence>
<dbReference type="WBParaSite" id="MBELARI_LOCUS2352">
    <property type="protein sequence ID" value="MBELARI_LOCUS2352"/>
    <property type="gene ID" value="MBELARI_LOCUS2352"/>
</dbReference>
<proteinExistence type="predicted"/>
<dbReference type="WBParaSite" id="MBELARI_LOCUS4214">
    <property type="protein sequence ID" value="MBELARI_LOCUS4214"/>
    <property type="gene ID" value="MBELARI_LOCUS4214"/>
</dbReference>
<evidence type="ECO:0000313" key="2">
    <source>
        <dbReference type="Proteomes" id="UP000887575"/>
    </source>
</evidence>
<evidence type="ECO:0000256" key="1">
    <source>
        <dbReference type="SAM" id="SignalP"/>
    </source>
</evidence>
<accession>A0AAF3FDZ3</accession>
<feature type="chain" id="PRO_5041856499" evidence="1">
    <location>
        <begin position="23"/>
        <end position="198"/>
    </location>
</feature>
<dbReference type="AlphaFoldDB" id="A0AAF3FDZ3"/>
<keyword evidence="2" id="KW-1185">Reference proteome</keyword>
<reference evidence="3 4" key="1">
    <citation type="submission" date="2024-02" db="UniProtKB">
        <authorList>
            <consortium name="WormBaseParasite"/>
        </authorList>
    </citation>
    <scope>IDENTIFICATION</scope>
</reference>